<evidence type="ECO:0000259" key="12">
    <source>
        <dbReference type="PROSITE" id="PS51820"/>
    </source>
</evidence>
<keyword evidence="8 11" id="KW-0119">Carbohydrate metabolism</keyword>
<accession>A0A0A2K704</accession>
<dbReference type="PROSITE" id="PS51820">
    <property type="entry name" value="PA14"/>
    <property type="match status" value="1"/>
</dbReference>
<dbReference type="SUPFAM" id="SSF51445">
    <property type="entry name" value="(Trans)glycosidases"/>
    <property type="match status" value="1"/>
</dbReference>
<evidence type="ECO:0000256" key="10">
    <source>
        <dbReference type="ARBA" id="ARBA00023326"/>
    </source>
</evidence>
<dbReference type="SMART" id="SM01217">
    <property type="entry name" value="Fn3_like"/>
    <property type="match status" value="1"/>
</dbReference>
<dbReference type="Gene3D" id="2.60.40.10">
    <property type="entry name" value="Immunoglobulins"/>
    <property type="match status" value="1"/>
</dbReference>
<comment type="pathway">
    <text evidence="2 11">Glycan metabolism; cellulose degradation.</text>
</comment>
<dbReference type="PROSITE" id="PS00775">
    <property type="entry name" value="GLYCOSYL_HYDROL_F3"/>
    <property type="match status" value="1"/>
</dbReference>
<gene>
    <name evidence="13" type="ORF">PITC_049030</name>
</gene>
<dbReference type="Gene3D" id="3.20.20.300">
    <property type="entry name" value="Glycoside hydrolase, family 3, N-terminal domain"/>
    <property type="match status" value="1"/>
</dbReference>
<evidence type="ECO:0000256" key="11">
    <source>
        <dbReference type="RuleBase" id="RU361161"/>
    </source>
</evidence>
<dbReference type="OrthoDB" id="47059at2759"/>
<dbReference type="Gene3D" id="3.40.50.1700">
    <property type="entry name" value="Glycoside hydrolase family 3 C-terminal domain"/>
    <property type="match status" value="1"/>
</dbReference>
<dbReference type="Pfam" id="PF00933">
    <property type="entry name" value="Glyco_hydro_3"/>
    <property type="match status" value="1"/>
</dbReference>
<dbReference type="Gene3D" id="2.60.120.260">
    <property type="entry name" value="Galactose-binding domain-like"/>
    <property type="match status" value="1"/>
</dbReference>
<dbReference type="SUPFAM" id="SSF56988">
    <property type="entry name" value="Anthrax protective antigen"/>
    <property type="match status" value="1"/>
</dbReference>
<dbReference type="SUPFAM" id="SSF52279">
    <property type="entry name" value="Beta-D-glucan exohydrolase, C-terminal domain"/>
    <property type="match status" value="1"/>
</dbReference>
<evidence type="ECO:0000256" key="4">
    <source>
        <dbReference type="ARBA" id="ARBA00012744"/>
    </source>
</evidence>
<evidence type="ECO:0000256" key="2">
    <source>
        <dbReference type="ARBA" id="ARBA00004987"/>
    </source>
</evidence>
<comment type="similarity">
    <text evidence="3 11">Belongs to the glycosyl hydrolase 3 family.</text>
</comment>
<dbReference type="InterPro" id="IPR026891">
    <property type="entry name" value="Fn3-like"/>
</dbReference>
<feature type="domain" description="PA14" evidence="12">
    <location>
        <begin position="408"/>
        <end position="556"/>
    </location>
</feature>
<keyword evidence="14" id="KW-1185">Reference proteome</keyword>
<dbReference type="InterPro" id="IPR036881">
    <property type="entry name" value="Glyco_hydro_3_C_sf"/>
</dbReference>
<dbReference type="Proteomes" id="UP000030104">
    <property type="component" value="Unassembled WGS sequence"/>
</dbReference>
<dbReference type="STRING" id="40296.A0A0A2K704"/>
<dbReference type="InterPro" id="IPR050288">
    <property type="entry name" value="Cellulose_deg_GH3"/>
</dbReference>
<keyword evidence="5 11" id="KW-0378">Hydrolase</keyword>
<evidence type="ECO:0000256" key="7">
    <source>
        <dbReference type="ARBA" id="ARBA00023180"/>
    </source>
</evidence>
<dbReference type="OMA" id="HENHIEV"/>
<comment type="catalytic activity">
    <reaction evidence="1 11">
        <text>Hydrolysis of terminal, non-reducing beta-D-glucosyl residues with release of beta-D-glucose.</text>
        <dbReference type="EC" id="3.2.1.21"/>
    </reaction>
</comment>
<keyword evidence="9 11" id="KW-0326">Glycosidase</keyword>
<dbReference type="PANTHER" id="PTHR42715:SF3">
    <property type="entry name" value="BETA-GLUCOSIDASE B-RELATED"/>
    <property type="match status" value="1"/>
</dbReference>
<reference evidence="13 14" key="1">
    <citation type="journal article" date="2015" name="Mol. Plant Microbe Interact.">
        <title>Genome, transcriptome, and functional analyses of Penicillium expansum provide new insights into secondary metabolism and pathogenicity.</title>
        <authorList>
            <person name="Ballester A.R."/>
            <person name="Marcet-Houben M."/>
            <person name="Levin E."/>
            <person name="Sela N."/>
            <person name="Selma-Lazaro C."/>
            <person name="Carmona L."/>
            <person name="Wisniewski M."/>
            <person name="Droby S."/>
            <person name="Gonzalez-Candelas L."/>
            <person name="Gabaldon T."/>
        </authorList>
    </citation>
    <scope>NUCLEOTIDE SEQUENCE [LARGE SCALE GENOMIC DNA]</scope>
    <source>
        <strain evidence="13 14">PHI-1</strain>
    </source>
</reference>
<dbReference type="Pfam" id="PF01915">
    <property type="entry name" value="Glyco_hydro_3_C"/>
    <property type="match status" value="1"/>
</dbReference>
<dbReference type="InterPro" id="IPR019800">
    <property type="entry name" value="Glyco_hydro_3_AS"/>
</dbReference>
<dbReference type="AlphaFoldDB" id="A0A0A2K704"/>
<evidence type="ECO:0000256" key="6">
    <source>
        <dbReference type="ARBA" id="ARBA00023001"/>
    </source>
</evidence>
<name>A0A0A2K704_PENIT</name>
<dbReference type="HOGENOM" id="CLU_004542_4_0_1"/>
<evidence type="ECO:0000313" key="14">
    <source>
        <dbReference type="Proteomes" id="UP000030104"/>
    </source>
</evidence>
<comment type="caution">
    <text evidence="13">The sequence shown here is derived from an EMBL/GenBank/DDBJ whole genome shotgun (WGS) entry which is preliminary data.</text>
</comment>
<dbReference type="InterPro" id="IPR017853">
    <property type="entry name" value="GH"/>
</dbReference>
<evidence type="ECO:0000313" key="13">
    <source>
        <dbReference type="EMBL" id="KGO63637.1"/>
    </source>
</evidence>
<protein>
    <recommendedName>
        <fullName evidence="4 11">beta-glucosidase</fullName>
        <ecNumber evidence="4 11">3.2.1.21</ecNumber>
    </recommendedName>
</protein>
<evidence type="ECO:0000256" key="5">
    <source>
        <dbReference type="ARBA" id="ARBA00022801"/>
    </source>
</evidence>
<dbReference type="PhylomeDB" id="A0A0A2K704"/>
<evidence type="ECO:0000256" key="1">
    <source>
        <dbReference type="ARBA" id="ARBA00000448"/>
    </source>
</evidence>
<keyword evidence="7" id="KW-0325">Glycoprotein</keyword>
<dbReference type="PANTHER" id="PTHR42715">
    <property type="entry name" value="BETA-GLUCOSIDASE"/>
    <property type="match status" value="1"/>
</dbReference>
<dbReference type="InterPro" id="IPR013783">
    <property type="entry name" value="Ig-like_fold"/>
</dbReference>
<dbReference type="EC" id="3.2.1.21" evidence="4 11"/>
<keyword evidence="6" id="KW-0136">Cellulose degradation</keyword>
<evidence type="ECO:0000256" key="9">
    <source>
        <dbReference type="ARBA" id="ARBA00023295"/>
    </source>
</evidence>
<dbReference type="GO" id="GO:0008422">
    <property type="term" value="F:beta-glucosidase activity"/>
    <property type="evidence" value="ECO:0007669"/>
    <property type="project" value="UniProtKB-EC"/>
</dbReference>
<dbReference type="InterPro" id="IPR037524">
    <property type="entry name" value="PA14/GLEYA"/>
</dbReference>
<dbReference type="InterPro" id="IPR001764">
    <property type="entry name" value="Glyco_hydro_3_N"/>
</dbReference>
<dbReference type="GO" id="GO:0030245">
    <property type="term" value="P:cellulose catabolic process"/>
    <property type="evidence" value="ECO:0007669"/>
    <property type="project" value="UniProtKB-UniPathway"/>
</dbReference>
<sequence>MVQEKDISTADAVLASLTLEEKVSLLAGGSFWSTAAIPGKSIPSVKFSDGPNGARGSEMKGGPTSACFPCAVSLAATWNLDAIKEVGKALAEETKTKGANLLLGPTVCPHRHPLGGRNFESFSEDPFLSGMMASEYIVGLQGQGIGAAIKHFAANEQETFRNILDVTVSMRALREIYLKPFEIAIKQAKPWALMTAYNSVNGSHADCNSTLLQQILREEWKWDGLVLSDWGGTNSLVESLTAGLDLEMPGPPTVRKSELIMQALESNAIPESIINDRARAVLRFVATTTGFGPQKECKEYADDRPSHRELIRQVGREGIVLLKNEDDILPLKHTASAGSLTKIALLGFADEALIHGGGSAAVNAHHRITLAEGLRDAFKDRGLEIECAKGAHTLRKLPLMVDHVKNDEGKPGWSMQFLHPKDPAGVWRHIGEPSYTPTAPGNEGMTVRATTQFCVPASGRHYLSLSGLGPSSLKINGDEVYRQDGNCPDLMAFILTSYADIPVQYDFVAGQTYHIEVLSNPLEAYNGPSFMNGRAGFSVGFMLEAERDADLLAEAVTLASRSDIAIILTGNTAEWEAEGQDQVGFHLPRDGSQDRLVSAVAAANKSTIVVNCTGGPIAMPWIHEVKALLQAWFPGQEAGHSIADILVGDRFPSGRLPVTFPRAIEDTPAYRNFPGGFEEDGRARVRYEEGVFVGYRFYDHTPEQREKVLFPFGYGLSYTSFTLHDISLATLKDHHENHIEVRVSVSNVGKRRGTETIQVYVGRADHSEQHPWKTLVAFAQVSLDAGETREMSLELSRRDLAFYDESTEHWVVEASDYLVHVGTSVFEIASTERLHIPERIDYAL</sequence>
<evidence type="ECO:0000256" key="3">
    <source>
        <dbReference type="ARBA" id="ARBA00005336"/>
    </source>
</evidence>
<dbReference type="PRINTS" id="PR00133">
    <property type="entry name" value="GLHYDRLASE3"/>
</dbReference>
<dbReference type="InterPro" id="IPR036962">
    <property type="entry name" value="Glyco_hydro_3_N_sf"/>
</dbReference>
<dbReference type="EMBL" id="JQGA01001631">
    <property type="protein sequence ID" value="KGO63637.1"/>
    <property type="molecule type" value="Genomic_DNA"/>
</dbReference>
<keyword evidence="10 11" id="KW-0624">Polysaccharide degradation</keyword>
<dbReference type="InterPro" id="IPR002772">
    <property type="entry name" value="Glyco_hydro_3_C"/>
</dbReference>
<dbReference type="UniPathway" id="UPA00696"/>
<evidence type="ECO:0000256" key="8">
    <source>
        <dbReference type="ARBA" id="ARBA00023277"/>
    </source>
</evidence>
<organism evidence="13 14">
    <name type="scientific">Penicillium italicum</name>
    <name type="common">Blue mold</name>
    <dbReference type="NCBI Taxonomy" id="40296"/>
    <lineage>
        <taxon>Eukaryota</taxon>
        <taxon>Fungi</taxon>
        <taxon>Dikarya</taxon>
        <taxon>Ascomycota</taxon>
        <taxon>Pezizomycotina</taxon>
        <taxon>Eurotiomycetes</taxon>
        <taxon>Eurotiomycetidae</taxon>
        <taxon>Eurotiales</taxon>
        <taxon>Aspergillaceae</taxon>
        <taxon>Penicillium</taxon>
    </lineage>
</organism>
<proteinExistence type="inferred from homology"/>
<dbReference type="Pfam" id="PF14310">
    <property type="entry name" value="Fn3-like"/>
    <property type="match status" value="1"/>
</dbReference>